<dbReference type="AlphaFoldDB" id="A0A0S2DXD8"/>
<evidence type="ECO:0000256" key="1">
    <source>
        <dbReference type="SAM" id="MobiDB-lite"/>
    </source>
</evidence>
<dbReference type="PATRIC" id="fig|84531.7.peg.2333"/>
<evidence type="ECO:0000313" key="2">
    <source>
        <dbReference type="EMBL" id="ALN81475.1"/>
    </source>
</evidence>
<reference evidence="2 3" key="1">
    <citation type="journal article" date="2015" name="BMC Genomics">
        <title>Comparative genomics and metabolic profiling of the genus Lysobacter.</title>
        <authorList>
            <person name="de Bruijn I."/>
            <person name="Cheng X."/>
            <person name="de Jager V."/>
            <person name="Exposito R.G."/>
            <person name="Watrous J."/>
            <person name="Patel N."/>
            <person name="Postma J."/>
            <person name="Dorrestein P.C."/>
            <person name="Kobayashi D."/>
            <person name="Raaijmakers J.M."/>
        </authorList>
    </citation>
    <scope>NUCLEOTIDE SEQUENCE [LARGE SCALE GENOMIC DNA]</scope>
    <source>
        <strain evidence="2 3">76</strain>
    </source>
</reference>
<feature type="compositionally biased region" description="Polar residues" evidence="1">
    <location>
        <begin position="26"/>
        <end position="41"/>
    </location>
</feature>
<protein>
    <submittedName>
        <fullName evidence="2">Uncharacterized protein</fullName>
    </submittedName>
</protein>
<dbReference type="KEGG" id="lab:LA76x_3349"/>
<proteinExistence type="predicted"/>
<gene>
    <name evidence="2" type="ORF">LA76x_3349</name>
</gene>
<dbReference type="KEGG" id="laq:GLA29479_2381"/>
<keyword evidence="3" id="KW-1185">Reference proteome</keyword>
<dbReference type="STRING" id="84531.LA76x_3349"/>
<evidence type="ECO:0000313" key="3">
    <source>
        <dbReference type="Proteomes" id="UP000060787"/>
    </source>
</evidence>
<dbReference type="EMBL" id="CP011129">
    <property type="protein sequence ID" value="ALN81475.1"/>
    <property type="molecule type" value="Genomic_DNA"/>
</dbReference>
<name>A0A0S2DXD8_LYSAN</name>
<accession>A0A0S2DXD8</accession>
<sequence>MQGMPRQPLHAGEGRGFVRSRPTALASLSSHGPMQNSGMAK</sequence>
<feature type="region of interest" description="Disordered" evidence="1">
    <location>
        <begin position="1"/>
        <end position="41"/>
    </location>
</feature>
<dbReference type="Proteomes" id="UP000060787">
    <property type="component" value="Chromosome"/>
</dbReference>
<organism evidence="2 3">
    <name type="scientific">Lysobacter antibioticus</name>
    <dbReference type="NCBI Taxonomy" id="84531"/>
    <lineage>
        <taxon>Bacteria</taxon>
        <taxon>Pseudomonadati</taxon>
        <taxon>Pseudomonadota</taxon>
        <taxon>Gammaproteobacteria</taxon>
        <taxon>Lysobacterales</taxon>
        <taxon>Lysobacteraceae</taxon>
        <taxon>Lysobacter</taxon>
    </lineage>
</organism>